<evidence type="ECO:0000313" key="3">
    <source>
        <dbReference type="Proteomes" id="UP000324222"/>
    </source>
</evidence>
<feature type="region of interest" description="Disordered" evidence="1">
    <location>
        <begin position="1"/>
        <end position="21"/>
    </location>
</feature>
<evidence type="ECO:0000313" key="2">
    <source>
        <dbReference type="EMBL" id="MPC87237.1"/>
    </source>
</evidence>
<proteinExistence type="predicted"/>
<reference evidence="2 3" key="1">
    <citation type="submission" date="2019-05" db="EMBL/GenBank/DDBJ databases">
        <title>Another draft genome of Portunus trituberculatus and its Hox gene families provides insights of decapod evolution.</title>
        <authorList>
            <person name="Jeong J.-H."/>
            <person name="Song I."/>
            <person name="Kim S."/>
            <person name="Choi T."/>
            <person name="Kim D."/>
            <person name="Ryu S."/>
            <person name="Kim W."/>
        </authorList>
    </citation>
    <scope>NUCLEOTIDE SEQUENCE [LARGE SCALE GENOMIC DNA]</scope>
    <source>
        <tissue evidence="2">Muscle</tissue>
    </source>
</reference>
<organism evidence="2 3">
    <name type="scientific">Portunus trituberculatus</name>
    <name type="common">Swimming crab</name>
    <name type="synonym">Neptunus trituberculatus</name>
    <dbReference type="NCBI Taxonomy" id="210409"/>
    <lineage>
        <taxon>Eukaryota</taxon>
        <taxon>Metazoa</taxon>
        <taxon>Ecdysozoa</taxon>
        <taxon>Arthropoda</taxon>
        <taxon>Crustacea</taxon>
        <taxon>Multicrustacea</taxon>
        <taxon>Malacostraca</taxon>
        <taxon>Eumalacostraca</taxon>
        <taxon>Eucarida</taxon>
        <taxon>Decapoda</taxon>
        <taxon>Pleocyemata</taxon>
        <taxon>Brachyura</taxon>
        <taxon>Eubrachyura</taxon>
        <taxon>Portunoidea</taxon>
        <taxon>Portunidae</taxon>
        <taxon>Portuninae</taxon>
        <taxon>Portunus</taxon>
    </lineage>
</organism>
<dbReference type="AlphaFoldDB" id="A0A5B7J0M7"/>
<evidence type="ECO:0000256" key="1">
    <source>
        <dbReference type="SAM" id="MobiDB-lite"/>
    </source>
</evidence>
<accession>A0A5B7J0M7</accession>
<comment type="caution">
    <text evidence="2">The sequence shown here is derived from an EMBL/GenBank/DDBJ whole genome shotgun (WGS) entry which is preliminary data.</text>
</comment>
<keyword evidence="3" id="KW-1185">Reference proteome</keyword>
<feature type="compositionally biased region" description="Polar residues" evidence="1">
    <location>
        <begin position="1"/>
        <end position="19"/>
    </location>
</feature>
<dbReference type="EMBL" id="VSRR010073902">
    <property type="protein sequence ID" value="MPC87237.1"/>
    <property type="molecule type" value="Genomic_DNA"/>
</dbReference>
<gene>
    <name evidence="2" type="ORF">E2C01_082094</name>
</gene>
<name>A0A5B7J0M7_PORTR</name>
<sequence>MARRYSYSQGTGGCSNPSGSLRRFVGAPVQRELSGTRQAGKGMVGVQCPRAGHVVLVSTSLVDFGGLY</sequence>
<dbReference type="Proteomes" id="UP000324222">
    <property type="component" value="Unassembled WGS sequence"/>
</dbReference>
<protein>
    <submittedName>
        <fullName evidence="2">Uncharacterized protein</fullName>
    </submittedName>
</protein>